<proteinExistence type="predicted"/>
<dbReference type="OrthoDB" id="512200at2759"/>
<sequence length="127" mass="14245">MCARLVIGVMTLAGLRYLTPRSNTIRKELGSATTSDAISLGLDINNLQRNYLKWMQELLKTNWQRFWTVGCRRYGKIVRLRLHNLVGSMSSLVSLNIDSVTVSLDGQRAVVEATIEESSELTDFGPL</sequence>
<dbReference type="Proteomes" id="UP000237000">
    <property type="component" value="Unassembled WGS sequence"/>
</dbReference>
<name>A0A2P5F6J8_TREOI</name>
<gene>
    <name evidence="1" type="ORF">TorRG33x02_106890</name>
</gene>
<dbReference type="InParanoid" id="A0A2P5F6J8"/>
<organism evidence="1 2">
    <name type="scientific">Trema orientale</name>
    <name type="common">Charcoal tree</name>
    <name type="synonym">Celtis orientalis</name>
    <dbReference type="NCBI Taxonomy" id="63057"/>
    <lineage>
        <taxon>Eukaryota</taxon>
        <taxon>Viridiplantae</taxon>
        <taxon>Streptophyta</taxon>
        <taxon>Embryophyta</taxon>
        <taxon>Tracheophyta</taxon>
        <taxon>Spermatophyta</taxon>
        <taxon>Magnoliopsida</taxon>
        <taxon>eudicotyledons</taxon>
        <taxon>Gunneridae</taxon>
        <taxon>Pentapetalae</taxon>
        <taxon>rosids</taxon>
        <taxon>fabids</taxon>
        <taxon>Rosales</taxon>
        <taxon>Cannabaceae</taxon>
        <taxon>Trema</taxon>
    </lineage>
</organism>
<dbReference type="STRING" id="63057.A0A2P5F6J8"/>
<keyword evidence="2" id="KW-1185">Reference proteome</keyword>
<evidence type="ECO:0000313" key="1">
    <source>
        <dbReference type="EMBL" id="PON93411.1"/>
    </source>
</evidence>
<dbReference type="AlphaFoldDB" id="A0A2P5F6J8"/>
<protein>
    <submittedName>
        <fullName evidence="1">Uncharacterized protein</fullName>
    </submittedName>
</protein>
<reference evidence="2" key="1">
    <citation type="submission" date="2016-06" db="EMBL/GenBank/DDBJ databases">
        <title>Parallel loss of symbiosis genes in relatives of nitrogen-fixing non-legume Parasponia.</title>
        <authorList>
            <person name="Van Velzen R."/>
            <person name="Holmer R."/>
            <person name="Bu F."/>
            <person name="Rutten L."/>
            <person name="Van Zeijl A."/>
            <person name="Liu W."/>
            <person name="Santuari L."/>
            <person name="Cao Q."/>
            <person name="Sharma T."/>
            <person name="Shen D."/>
            <person name="Roswanjaya Y."/>
            <person name="Wardhani T."/>
            <person name="Kalhor M.S."/>
            <person name="Jansen J."/>
            <person name="Van den Hoogen J."/>
            <person name="Gungor B."/>
            <person name="Hartog M."/>
            <person name="Hontelez J."/>
            <person name="Verver J."/>
            <person name="Yang W.-C."/>
            <person name="Schijlen E."/>
            <person name="Repin R."/>
            <person name="Schilthuizen M."/>
            <person name="Schranz E."/>
            <person name="Heidstra R."/>
            <person name="Miyata K."/>
            <person name="Fedorova E."/>
            <person name="Kohlen W."/>
            <person name="Bisseling T."/>
            <person name="Smit S."/>
            <person name="Geurts R."/>
        </authorList>
    </citation>
    <scope>NUCLEOTIDE SEQUENCE [LARGE SCALE GENOMIC DNA]</scope>
    <source>
        <strain evidence="2">cv. RG33-2</strain>
    </source>
</reference>
<evidence type="ECO:0000313" key="2">
    <source>
        <dbReference type="Proteomes" id="UP000237000"/>
    </source>
</evidence>
<accession>A0A2P5F6J8</accession>
<dbReference type="EMBL" id="JXTC01000058">
    <property type="protein sequence ID" value="PON93411.1"/>
    <property type="molecule type" value="Genomic_DNA"/>
</dbReference>
<comment type="caution">
    <text evidence="1">The sequence shown here is derived from an EMBL/GenBank/DDBJ whole genome shotgun (WGS) entry which is preliminary data.</text>
</comment>